<dbReference type="SUPFAM" id="SSF52540">
    <property type="entry name" value="P-loop containing nucleoside triphosphate hydrolases"/>
    <property type="match status" value="1"/>
</dbReference>
<evidence type="ECO:0000313" key="6">
    <source>
        <dbReference type="Proteomes" id="UP000018001"/>
    </source>
</evidence>
<keyword evidence="6" id="KW-1185">Reference proteome</keyword>
<dbReference type="InterPro" id="IPR006151">
    <property type="entry name" value="Shikm_DH/Glu-tRNA_Rdtase"/>
</dbReference>
<dbReference type="Pfam" id="PF01202">
    <property type="entry name" value="SKI"/>
    <property type="match status" value="1"/>
</dbReference>
<dbReference type="eggNOG" id="KOG0692">
    <property type="taxonomic scope" value="Eukaryota"/>
</dbReference>
<dbReference type="HOGENOM" id="CLU_008871_0_1_1"/>
<comment type="similarity">
    <text evidence="2">In the N-terminal section; belongs to the shikimate kinase family.</text>
</comment>
<dbReference type="CDD" id="cd00502">
    <property type="entry name" value="DHQase_I"/>
    <property type="match status" value="1"/>
</dbReference>
<evidence type="ECO:0000259" key="3">
    <source>
        <dbReference type="Pfam" id="PF01488"/>
    </source>
</evidence>
<dbReference type="InParanoid" id="V5HT80"/>
<dbReference type="Gene3D" id="3.40.50.10860">
    <property type="entry name" value="Leucine Dehydrogenase, chain A, domain 1"/>
    <property type="match status" value="1"/>
</dbReference>
<organism evidence="5 6">
    <name type="scientific">Byssochlamys spectabilis (strain No. 5 / NBRC 109023)</name>
    <name type="common">Paecilomyces variotii</name>
    <dbReference type="NCBI Taxonomy" id="1356009"/>
    <lineage>
        <taxon>Eukaryota</taxon>
        <taxon>Fungi</taxon>
        <taxon>Dikarya</taxon>
        <taxon>Ascomycota</taxon>
        <taxon>Pezizomycotina</taxon>
        <taxon>Eurotiomycetes</taxon>
        <taxon>Eurotiomycetidae</taxon>
        <taxon>Eurotiales</taxon>
        <taxon>Thermoascaceae</taxon>
        <taxon>Paecilomyces</taxon>
    </lineage>
</organism>
<dbReference type="Gene3D" id="3.20.20.70">
    <property type="entry name" value="Aldolase class I"/>
    <property type="match status" value="1"/>
</dbReference>
<dbReference type="InterPro" id="IPR022893">
    <property type="entry name" value="Shikimate_DH_fam"/>
</dbReference>
<dbReference type="SUPFAM" id="SSF51569">
    <property type="entry name" value="Aldolase"/>
    <property type="match status" value="1"/>
</dbReference>
<dbReference type="InterPro" id="IPR046346">
    <property type="entry name" value="Aminoacid_DH-like_N_sf"/>
</dbReference>
<dbReference type="InterPro" id="IPR027417">
    <property type="entry name" value="P-loop_NTPase"/>
</dbReference>
<comment type="caution">
    <text evidence="5">The sequence shown here is derived from an EMBL/GenBank/DDBJ whole genome shotgun (WGS) entry which is preliminary data.</text>
</comment>
<dbReference type="PANTHER" id="PTHR21089">
    <property type="entry name" value="SHIKIMATE DEHYDROGENASE"/>
    <property type="match status" value="1"/>
</dbReference>
<reference evidence="6" key="1">
    <citation type="journal article" date="2014" name="Genome Announc.">
        <title>Draft genome sequence of the formaldehyde-resistant fungus Byssochlamys spectabilis No. 5 (anamorph Paecilomyces variotii No. 5) (NBRC109023).</title>
        <authorList>
            <person name="Oka T."/>
            <person name="Ekino K."/>
            <person name="Fukuda K."/>
            <person name="Nomura Y."/>
        </authorList>
    </citation>
    <scope>NUCLEOTIDE SEQUENCE [LARGE SCALE GENOMIC DNA]</scope>
    <source>
        <strain evidence="6">No. 5 / NBRC 109023</strain>
    </source>
</reference>
<sequence length="833" mass="92297">MTRKLLSTGTLSSSITCQNTRASLPQSLFHATLDNNVRSEHRPQGCATDELLDPDASILLLGMRGTGKTSLAILASSFTGFRVVDADQHFYQTIGLPRAVYASRYGLGDYREKELSLMRTVLEQNPSRCIIICGPGSAEDTGQEVIMGLKKTHPVIYIMRDPAEVHRYLRIHDAAQISELTDMIGPSYRALSNFEFFNLSEPINPEDQPGVRGTQLQYQPSLVLKHVEDDFLRLIHAIRQQRSRPRLRAQHSLSHLPPEAKLYTYALQIPLNKVADIAVKLRNTDLLVDAIELIIDMDVLLAGRDGFDQHTATFITRNYYTLRRNVKLPVIFHVESSRENRHWSTYFDILFHGLRLIPEYLTLDLSCEHRRAKALMAQKVSTKVIGHFFDREPSYDAWDLPNRLTIVQMAERLGCELARICQYSSLPQDNVRVQHFILRAKTTGVSNIPLIAYNTGRAGRASCFANSLLSPVTHELLRSGPQTGAEQMLSVQDSQKALYASFTLDKLVFGIFGNAVSAAVSPMMHNAAFEFCGMPHVYRTFQSSSLSDLKHLVYDETFGGASISSPFKKEILSVLEYISPEAQAIGAVNTLIPLRTRGLESLVDRNHAGPVAALFGDNTDWIGIYTCIQRHLSPANAVKGRTTALILGAGGMARAAVYAALRLGVQTIFIYNRTAENAQKLVNQFNGRSFLVHSIDLARPSPSISPRRPIMTDDNHTVGPATVHSLLAMDEPWPSGLEPPTIIVSCISGAGDHGQPPPQILLPDPWLRSPTGGVVVELAYNPIETTLFKQIRGLTRKGWIPVHGLQVLPEQGIAQFELFTATSTSDLPRGGVD</sequence>
<dbReference type="Gene3D" id="3.40.50.300">
    <property type="entry name" value="P-loop containing nucleotide triphosphate hydrolases"/>
    <property type="match status" value="1"/>
</dbReference>
<dbReference type="InterPro" id="IPR001381">
    <property type="entry name" value="DHquinase_I"/>
</dbReference>
<dbReference type="GO" id="GO:0009423">
    <property type="term" value="P:chorismate biosynthetic process"/>
    <property type="evidence" value="ECO:0007669"/>
    <property type="project" value="TreeGrafter"/>
</dbReference>
<name>V5HT80_BYSSN</name>
<dbReference type="Proteomes" id="UP000018001">
    <property type="component" value="Unassembled WGS sequence"/>
</dbReference>
<dbReference type="InterPro" id="IPR031322">
    <property type="entry name" value="Shikimate/glucono_kinase"/>
</dbReference>
<evidence type="ECO:0000313" key="5">
    <source>
        <dbReference type="EMBL" id="GAD92705.1"/>
    </source>
</evidence>
<dbReference type="InterPro" id="IPR013708">
    <property type="entry name" value="Shikimate_DH-bd_N"/>
</dbReference>
<feature type="domain" description="Shikimate dehydrogenase substrate binding N-terminal" evidence="4">
    <location>
        <begin position="511"/>
        <end position="591"/>
    </location>
</feature>
<dbReference type="AlphaFoldDB" id="V5HT80"/>
<evidence type="ECO:0000256" key="1">
    <source>
        <dbReference type="ARBA" id="ARBA00006477"/>
    </source>
</evidence>
<dbReference type="GO" id="GO:0004764">
    <property type="term" value="F:shikimate 3-dehydrogenase (NADP+) activity"/>
    <property type="evidence" value="ECO:0007669"/>
    <property type="project" value="InterPro"/>
</dbReference>
<dbReference type="PANTHER" id="PTHR21089:SF1">
    <property type="entry name" value="BIFUNCTIONAL 3-DEHYDROQUINATE DEHYDRATASE_SHIKIMATE DEHYDROGENASE, CHLOROPLASTIC"/>
    <property type="match status" value="1"/>
</dbReference>
<proteinExistence type="inferred from homology"/>
<evidence type="ECO:0000259" key="4">
    <source>
        <dbReference type="Pfam" id="PF08501"/>
    </source>
</evidence>
<dbReference type="SUPFAM" id="SSF51735">
    <property type="entry name" value="NAD(P)-binding Rossmann-fold domains"/>
    <property type="match status" value="1"/>
</dbReference>
<dbReference type="Pfam" id="PF01488">
    <property type="entry name" value="Shikimate_DH"/>
    <property type="match status" value="1"/>
</dbReference>
<evidence type="ECO:0000256" key="2">
    <source>
        <dbReference type="ARBA" id="ARBA00009349"/>
    </source>
</evidence>
<dbReference type="Gene3D" id="3.40.50.720">
    <property type="entry name" value="NAD(P)-binding Rossmann-like Domain"/>
    <property type="match status" value="1"/>
</dbReference>
<comment type="similarity">
    <text evidence="1">In the 2nd section; belongs to the type-I 3-dehydroquinase family.</text>
</comment>
<dbReference type="GO" id="GO:0003855">
    <property type="term" value="F:3-dehydroquinate dehydratase activity"/>
    <property type="evidence" value="ECO:0007669"/>
    <property type="project" value="InterPro"/>
</dbReference>
<dbReference type="EMBL" id="BAUL01000035">
    <property type="protein sequence ID" value="GAD92705.1"/>
    <property type="molecule type" value="Genomic_DNA"/>
</dbReference>
<dbReference type="CDD" id="cd01065">
    <property type="entry name" value="NAD_bind_Shikimate_DH"/>
    <property type="match status" value="1"/>
</dbReference>
<feature type="domain" description="Quinate/shikimate 5-dehydrogenase/glutamyl-tRNA reductase" evidence="3">
    <location>
        <begin position="642"/>
        <end position="695"/>
    </location>
</feature>
<gene>
    <name evidence="5" type="ORF">PVAR5_1298</name>
</gene>
<dbReference type="Pfam" id="PF08501">
    <property type="entry name" value="Shikimate_dh_N"/>
    <property type="match status" value="1"/>
</dbReference>
<dbReference type="GO" id="GO:0019632">
    <property type="term" value="P:shikimate metabolic process"/>
    <property type="evidence" value="ECO:0007669"/>
    <property type="project" value="TreeGrafter"/>
</dbReference>
<dbReference type="InterPro" id="IPR013785">
    <property type="entry name" value="Aldolase_TIM"/>
</dbReference>
<dbReference type="Pfam" id="PF01487">
    <property type="entry name" value="DHquinase_I"/>
    <property type="match status" value="1"/>
</dbReference>
<dbReference type="InterPro" id="IPR036291">
    <property type="entry name" value="NAD(P)-bd_dom_sf"/>
</dbReference>
<dbReference type="OrthoDB" id="4415835at2759"/>
<accession>V5HT80</accession>
<dbReference type="SUPFAM" id="SSF53223">
    <property type="entry name" value="Aminoacid dehydrogenase-like, N-terminal domain"/>
    <property type="match status" value="1"/>
</dbReference>
<protein>
    <submittedName>
        <fullName evidence="5">Uncharacterized protein</fullName>
    </submittedName>
</protein>